<sequence length="66" mass="7837">MLKGGQSAWNDNVEIRTLLCQSLISWIQRIIDKEMLSTSCIDEYEEEIDQWVKLNQFFKNTQVINE</sequence>
<dbReference type="EMBL" id="SNRW01000151">
    <property type="protein sequence ID" value="KAA6403014.1"/>
    <property type="molecule type" value="Genomic_DNA"/>
</dbReference>
<name>A0A5J4X776_9EUKA</name>
<dbReference type="AlphaFoldDB" id="A0A5J4X776"/>
<dbReference type="Proteomes" id="UP000324800">
    <property type="component" value="Unassembled WGS sequence"/>
</dbReference>
<gene>
    <name evidence="1" type="ORF">EZS28_001457</name>
</gene>
<organism evidence="1 2">
    <name type="scientific">Streblomastix strix</name>
    <dbReference type="NCBI Taxonomy" id="222440"/>
    <lineage>
        <taxon>Eukaryota</taxon>
        <taxon>Metamonada</taxon>
        <taxon>Preaxostyla</taxon>
        <taxon>Oxymonadida</taxon>
        <taxon>Streblomastigidae</taxon>
        <taxon>Streblomastix</taxon>
    </lineage>
</organism>
<accession>A0A5J4X776</accession>
<reference evidence="1 2" key="1">
    <citation type="submission" date="2019-03" db="EMBL/GenBank/DDBJ databases">
        <title>Single cell metagenomics reveals metabolic interactions within the superorganism composed of flagellate Streblomastix strix and complex community of Bacteroidetes bacteria on its surface.</title>
        <authorList>
            <person name="Treitli S.C."/>
            <person name="Kolisko M."/>
            <person name="Husnik F."/>
            <person name="Keeling P."/>
            <person name="Hampl V."/>
        </authorList>
    </citation>
    <scope>NUCLEOTIDE SEQUENCE [LARGE SCALE GENOMIC DNA]</scope>
    <source>
        <strain evidence="1">ST1C</strain>
    </source>
</reference>
<comment type="caution">
    <text evidence="1">The sequence shown here is derived from an EMBL/GenBank/DDBJ whole genome shotgun (WGS) entry which is preliminary data.</text>
</comment>
<evidence type="ECO:0000313" key="2">
    <source>
        <dbReference type="Proteomes" id="UP000324800"/>
    </source>
</evidence>
<proteinExistence type="predicted"/>
<evidence type="ECO:0000313" key="1">
    <source>
        <dbReference type="EMBL" id="KAA6403014.1"/>
    </source>
</evidence>
<protein>
    <submittedName>
        <fullName evidence="1">Uncharacterized protein</fullName>
    </submittedName>
</protein>